<comment type="domain">
    <text evidence="8">The pseudokinase domain, the coiled-coil (CC), and C-terminal knob domain (CK) form a structural unit (PKC) that forms an extensive high-affinity interaction surface for PAN2.</text>
</comment>
<dbReference type="InterPro" id="IPR030844">
    <property type="entry name" value="PAN3"/>
</dbReference>
<dbReference type="GO" id="GO:0008270">
    <property type="term" value="F:zinc ion binding"/>
    <property type="evidence" value="ECO:0007669"/>
    <property type="project" value="UniProtKB-KW"/>
</dbReference>
<dbReference type="HAMAP" id="MF_03181">
    <property type="entry name" value="PAN3"/>
    <property type="match status" value="1"/>
</dbReference>
<dbReference type="STRING" id="1367422.A0A178Z930"/>
<dbReference type="Pfam" id="PF25586">
    <property type="entry name" value="zf-CCCH_PAN3"/>
    <property type="match status" value="1"/>
</dbReference>
<feature type="region of interest" description="Disordered" evidence="10">
    <location>
        <begin position="56"/>
        <end position="119"/>
    </location>
</feature>
<dbReference type="PROSITE" id="PS50103">
    <property type="entry name" value="ZF_C3H1"/>
    <property type="match status" value="1"/>
</dbReference>
<dbReference type="InterPro" id="IPR041332">
    <property type="entry name" value="Pan3_CK"/>
</dbReference>
<feature type="compositionally biased region" description="Polar residues" evidence="10">
    <location>
        <begin position="60"/>
        <end position="85"/>
    </location>
</feature>
<comment type="subunit">
    <text evidence="8">Homodimer. Forms a heterotrimer with a catalytic subunit PAN2 to form the poly(A)-nuclease (PAN) deadenylation complex. Interacts (via PAM-2 motif) with poly(A)-binding protein PAB1 (via PABC domain), conferring substrate specificity of the enzyme complex.</text>
</comment>
<dbReference type="GO" id="GO:0031251">
    <property type="term" value="C:PAN complex"/>
    <property type="evidence" value="ECO:0007669"/>
    <property type="project" value="UniProtKB-UniRule"/>
</dbReference>
<dbReference type="OrthoDB" id="204958at2759"/>
<organism evidence="13 14">
    <name type="scientific">Fonsecaea erecta</name>
    <dbReference type="NCBI Taxonomy" id="1367422"/>
    <lineage>
        <taxon>Eukaryota</taxon>
        <taxon>Fungi</taxon>
        <taxon>Dikarya</taxon>
        <taxon>Ascomycota</taxon>
        <taxon>Pezizomycotina</taxon>
        <taxon>Eurotiomycetes</taxon>
        <taxon>Chaetothyriomycetidae</taxon>
        <taxon>Chaetothyriales</taxon>
        <taxon>Herpotrichiellaceae</taxon>
        <taxon>Fonsecaea</taxon>
    </lineage>
</organism>
<keyword evidence="5 9" id="KW-0863">Zinc-finger</keyword>
<dbReference type="Proteomes" id="UP000078343">
    <property type="component" value="Unassembled WGS sequence"/>
</dbReference>
<dbReference type="FunFam" id="1.10.287.3700:FF:000001">
    <property type="entry name" value="PAN2-PAN3 deadenylation complex subunit PAN3"/>
    <property type="match status" value="1"/>
</dbReference>
<comment type="domain">
    <text evidence="8">Contains a pseudokinase domain. The protein kinase domain is predicted to be catalytically inactive because some of the residues important for catalytic activity are substituted and it lacks the equivalent of the binding site for a peptide substrate. However, it has retained an ATP-binding site and ATP-binding is required for mRNA degradation, stimulating the activity of the PAN2 nuclease in vitro. The nucleotide-binding site is juxtaposed to the RNase active site of PAN2 in the complex and may actually bind nucleosides of a poly(A) RNA rather than ATP, feeding the poly(A)-tail to the active site of the deadenylase and thus increasing the efficiency with which this distributive enzyme degrades oligo(A) RNAs.</text>
</comment>
<comment type="caution">
    <text evidence="13">The sequence shown here is derived from an EMBL/GenBank/DDBJ whole genome shotgun (WGS) entry which is preliminary data.</text>
</comment>
<dbReference type="Gene3D" id="1.20.5.5160">
    <property type="match status" value="1"/>
</dbReference>
<keyword evidence="9" id="KW-0479">Metal-binding</keyword>
<evidence type="ECO:0000259" key="11">
    <source>
        <dbReference type="PROSITE" id="PS50011"/>
    </source>
</evidence>
<protein>
    <recommendedName>
        <fullName evidence="8">PAN2-PAN3 deadenylation complex subunit PAN3</fullName>
    </recommendedName>
    <alternativeName>
        <fullName evidence="8">PAB1P-dependent poly(A)-specific ribonuclease</fullName>
    </alternativeName>
    <alternativeName>
        <fullName evidence="8">Poly(A)-nuclease deadenylation complex subunit 3</fullName>
        <shortName evidence="8">PAN deadenylation complex subunit 3</shortName>
    </alternativeName>
</protein>
<feature type="domain" description="C3H1-type" evidence="12">
    <location>
        <begin position="26"/>
        <end position="55"/>
    </location>
</feature>
<keyword evidence="7 8" id="KW-0175">Coiled coil</keyword>
<evidence type="ECO:0000259" key="12">
    <source>
        <dbReference type="PROSITE" id="PS50103"/>
    </source>
</evidence>
<dbReference type="PROSITE" id="PS50011">
    <property type="entry name" value="PROTEIN_KINASE_DOM"/>
    <property type="match status" value="1"/>
</dbReference>
<feature type="zinc finger region" description="C3H1-type" evidence="9">
    <location>
        <begin position="26"/>
        <end position="55"/>
    </location>
</feature>
<dbReference type="GO" id="GO:0008143">
    <property type="term" value="F:poly(A) binding"/>
    <property type="evidence" value="ECO:0007669"/>
    <property type="project" value="TreeGrafter"/>
</dbReference>
<dbReference type="Gene3D" id="1.10.510.10">
    <property type="entry name" value="Transferase(Phosphotransferase) domain 1"/>
    <property type="match status" value="1"/>
</dbReference>
<comment type="similarity">
    <text evidence="8">Belongs to the protein kinase superfamily. PAN3 family.</text>
</comment>
<keyword evidence="3 8" id="KW-0507">mRNA processing</keyword>
<feature type="domain" description="Protein kinase" evidence="11">
    <location>
        <begin position="297"/>
        <end position="626"/>
    </location>
</feature>
<dbReference type="FunFam" id="1.20.5.5160:FF:000002">
    <property type="entry name" value="PAN2-PAN3 deadenylation complex subunit PAN3"/>
    <property type="match status" value="1"/>
</dbReference>
<dbReference type="InterPro" id="IPR011009">
    <property type="entry name" value="Kinase-like_dom_sf"/>
</dbReference>
<evidence type="ECO:0000256" key="9">
    <source>
        <dbReference type="PROSITE-ProRule" id="PRU00723"/>
    </source>
</evidence>
<keyword evidence="4 8" id="KW-0547">Nucleotide-binding</keyword>
<feature type="coiled-coil region" evidence="8">
    <location>
        <begin position="540"/>
        <end position="578"/>
    </location>
</feature>
<dbReference type="GO" id="GO:0005524">
    <property type="term" value="F:ATP binding"/>
    <property type="evidence" value="ECO:0007669"/>
    <property type="project" value="UniProtKB-UniRule"/>
</dbReference>
<dbReference type="EMBL" id="LVYI01000009">
    <property type="protein sequence ID" value="OAP56300.1"/>
    <property type="molecule type" value="Genomic_DNA"/>
</dbReference>
<dbReference type="Gene3D" id="1.10.287.3700">
    <property type="match status" value="1"/>
</dbReference>
<dbReference type="PANTHER" id="PTHR12272:SF11">
    <property type="entry name" value="PAN2-PAN3 DEADENYLATION COMPLEX SUBUNIT PAN3"/>
    <property type="match status" value="1"/>
</dbReference>
<reference evidence="13 14" key="1">
    <citation type="submission" date="2016-04" db="EMBL/GenBank/DDBJ databases">
        <title>Draft genome of Fonsecaea erecta CBS 125763.</title>
        <authorList>
            <person name="Weiss V.A."/>
            <person name="Vicente V.A."/>
            <person name="Raittz R.T."/>
            <person name="Moreno L.F."/>
            <person name="De Souza E.M."/>
            <person name="Pedrosa F.O."/>
            <person name="Steffens M.B."/>
            <person name="Faoro H."/>
            <person name="Tadra-Sfeir M.Z."/>
            <person name="Najafzadeh M.J."/>
            <person name="Felipe M.S."/>
            <person name="Teixeira M."/>
            <person name="Sun J."/>
            <person name="Xi L."/>
            <person name="Gomes R."/>
            <person name="De Azevedo C.M."/>
            <person name="Salgado C.G."/>
            <person name="Da Silva M.B."/>
            <person name="Nascimento M.F."/>
            <person name="Queiroz-Telles F."/>
            <person name="Attili D.S."/>
            <person name="Gorbushina A."/>
        </authorList>
    </citation>
    <scope>NUCLEOTIDE SEQUENCE [LARGE SCALE GENOMIC DNA]</scope>
    <source>
        <strain evidence="13 14">CBS 125763</strain>
    </source>
</reference>
<dbReference type="GO" id="GO:0004672">
    <property type="term" value="F:protein kinase activity"/>
    <property type="evidence" value="ECO:0007669"/>
    <property type="project" value="InterPro"/>
</dbReference>
<feature type="binding site" evidence="8">
    <location>
        <position position="326"/>
    </location>
    <ligand>
        <name>ATP</name>
        <dbReference type="ChEBI" id="CHEBI:30616"/>
    </ligand>
</feature>
<dbReference type="GO" id="GO:0000289">
    <property type="term" value="P:nuclear-transcribed mRNA poly(A) tail shortening"/>
    <property type="evidence" value="ECO:0007669"/>
    <property type="project" value="UniProtKB-UniRule"/>
</dbReference>
<evidence type="ECO:0000256" key="3">
    <source>
        <dbReference type="ARBA" id="ARBA00022664"/>
    </source>
</evidence>
<dbReference type="GO" id="GO:0006397">
    <property type="term" value="P:mRNA processing"/>
    <property type="evidence" value="ECO:0007669"/>
    <property type="project" value="UniProtKB-KW"/>
</dbReference>
<evidence type="ECO:0000256" key="5">
    <source>
        <dbReference type="ARBA" id="ARBA00022771"/>
    </source>
</evidence>
<comment type="domain">
    <text evidence="8">The N-terminal zinc finger binds to poly(A) RNA.</text>
</comment>
<dbReference type="RefSeq" id="XP_018689667.1">
    <property type="nucleotide sequence ID" value="XM_018840986.1"/>
</dbReference>
<feature type="compositionally biased region" description="Low complexity" evidence="10">
    <location>
        <begin position="89"/>
        <end position="111"/>
    </location>
</feature>
<dbReference type="InterPro" id="IPR000571">
    <property type="entry name" value="Znf_CCCH"/>
</dbReference>
<evidence type="ECO:0000256" key="7">
    <source>
        <dbReference type="ARBA" id="ARBA00023054"/>
    </source>
</evidence>
<dbReference type="AlphaFoldDB" id="A0A178Z930"/>
<evidence type="ECO:0000256" key="4">
    <source>
        <dbReference type="ARBA" id="ARBA00022741"/>
    </source>
</evidence>
<evidence type="ECO:0000313" key="14">
    <source>
        <dbReference type="Proteomes" id="UP000078343"/>
    </source>
</evidence>
<comment type="caution">
    <text evidence="8">Lacks conserved residue(s) required for the propagation of feature annotation.</text>
</comment>
<dbReference type="PANTHER" id="PTHR12272">
    <property type="entry name" value="DEADENYLATION COMPLEX SUBUNIT PAN3"/>
    <property type="match status" value="1"/>
</dbReference>
<proteinExistence type="inferred from homology"/>
<accession>A0A178Z930</accession>
<dbReference type="Gene3D" id="6.10.250.3160">
    <property type="match status" value="1"/>
</dbReference>
<keyword evidence="2 8" id="KW-0963">Cytoplasm</keyword>
<feature type="binding site" evidence="8">
    <location>
        <begin position="438"/>
        <end position="439"/>
    </location>
    <ligand>
        <name>ATP</name>
        <dbReference type="ChEBI" id="CHEBI:30616"/>
    </ligand>
</feature>
<evidence type="ECO:0000256" key="2">
    <source>
        <dbReference type="ARBA" id="ARBA00022490"/>
    </source>
</evidence>
<keyword evidence="14" id="KW-1185">Reference proteome</keyword>
<comment type="function">
    <text evidence="8">Regulatory subunit of the poly(A)-nuclease (PAN) deadenylation complex, one of two cytoplasmic mRNA deadenylases involved in mRNA turnover. PAN specifically shortens poly(A) tails of RNA and the activity is stimulated by poly(A)-binding protein PAB1. PAN deadenylation is followed by rapid degradation of the shortened mRNA tails by the CCR4-NOT complex. Deadenylated mRNAs are then degraded by two alternative mechanisms, namely exosome-mediated 3'-5' exonucleolytic degradation, or deadenlyation-dependent mRNA decaping and subsequent 5'-3' exonucleolytic degradation by XRN1. May also be involved in post-transcriptional maturation of mRNA poly(A) tails. PAN3 acts as a positive regulator for PAN activity, recruiting the catalytic subunit PAN2 to mRNA via its interaction with RNA and with PAB1.</text>
</comment>
<feature type="region of interest" description="Knob domain" evidence="8">
    <location>
        <begin position="579"/>
        <end position="677"/>
    </location>
</feature>
<evidence type="ECO:0000256" key="1">
    <source>
        <dbReference type="ARBA" id="ARBA00004496"/>
    </source>
</evidence>
<feature type="region of interest" description="Disordered" evidence="10">
    <location>
        <begin position="1"/>
        <end position="21"/>
    </location>
</feature>
<evidence type="ECO:0000256" key="10">
    <source>
        <dbReference type="SAM" id="MobiDB-lite"/>
    </source>
</evidence>
<dbReference type="Pfam" id="PF18101">
    <property type="entry name" value="Pan3_CK"/>
    <property type="match status" value="1"/>
</dbReference>
<gene>
    <name evidence="8" type="primary">PAN3</name>
    <name evidence="13" type="ORF">AYL99_09479</name>
</gene>
<evidence type="ECO:0000256" key="6">
    <source>
        <dbReference type="ARBA" id="ARBA00022840"/>
    </source>
</evidence>
<evidence type="ECO:0000313" key="13">
    <source>
        <dbReference type="EMBL" id="OAP56300.1"/>
    </source>
</evidence>
<evidence type="ECO:0000256" key="8">
    <source>
        <dbReference type="HAMAP-Rule" id="MF_03181"/>
    </source>
</evidence>
<keyword evidence="6 8" id="KW-0067">ATP-binding</keyword>
<dbReference type="InterPro" id="IPR000719">
    <property type="entry name" value="Prot_kinase_dom"/>
</dbReference>
<keyword evidence="9" id="KW-0862">Zinc</keyword>
<dbReference type="GeneID" id="30013647"/>
<comment type="subcellular location">
    <subcellularLocation>
        <location evidence="1 8">Cytoplasm</location>
    </subcellularLocation>
</comment>
<sequence>MAAVIKNNAEDTKQAALSPRLKGRENAKDTLCRNVTIYGKCRYEDKGCAFNHTVEKSASEGGQTDSQSKKTLNVDSPSFTPSFLSPNGAAAAATTTTATNTTTSSTKKQTTGISPKAASAAPFMPKAIISREQMSSLSESDDAGGLQLMPGSSNSTPLRQDAKTPDWALPDVQEFVPRRAQEPSLTNESEISVPHAFETFQPSHTPNPYLDHGINGATFYQNPPGFQQPVQYHQYAPIGQYNAALTPYQRTVHDLFIPNDLREEIQKKSAAALQILPNSQLPSHIESYHSLVPLDTAHKSSNIFGGYTSWVYKAQSSANGHFFALRRIEGFRLTNEHAIRAGQAWKNIISANVVRIVDVFTNRGFGDSSLFIATEYHPLSRTLLEHHHLGHSYNPRPARSTNKDQVSEPALWSYVVQIASALKTIHNSGLAARVLDPSKILVTGKNRIRLNGCGILDVVQYDTNTHTPLAQAQRQDLANFGLVILAVGSGSLDAGQNFARSMDTFKRYFKPDLQNAVVWLYSALQNSEKTIDTFVTLISNQMITTFNAALHTDDALYSELSREVENARLVRLLAKINFITERPEYNHDQSWSENGERYFLKLFRDYVFHQVDAQNRPVVDLGHVLTCLNKLDVGTEEKIMLVSRDEQSVFVVSYRELKKGVDSAFQELVAKRGGPLR</sequence>
<feature type="binding site" evidence="8">
    <location>
        <begin position="375"/>
        <end position="382"/>
    </location>
    <ligand>
        <name>ATP</name>
        <dbReference type="ChEBI" id="CHEBI:30616"/>
    </ligand>
</feature>
<name>A0A178Z930_9EURO</name>
<dbReference type="SUPFAM" id="SSF56112">
    <property type="entry name" value="Protein kinase-like (PK-like)"/>
    <property type="match status" value="1"/>
</dbReference>
<dbReference type="GO" id="GO:0000932">
    <property type="term" value="C:P-body"/>
    <property type="evidence" value="ECO:0007669"/>
    <property type="project" value="TreeGrafter"/>
</dbReference>
<feature type="region of interest" description="Disordered" evidence="10">
    <location>
        <begin position="133"/>
        <end position="163"/>
    </location>
</feature>